<protein>
    <recommendedName>
        <fullName evidence="3">DUF4065 domain-containing protein</fullName>
    </recommendedName>
</protein>
<dbReference type="RefSeq" id="WP_379926715.1">
    <property type="nucleotide sequence ID" value="NZ_JBHTJI010000032.1"/>
</dbReference>
<reference evidence="2" key="1">
    <citation type="journal article" date="2019" name="Int. J. Syst. Evol. Microbiol.">
        <title>The Global Catalogue of Microorganisms (GCM) 10K type strain sequencing project: providing services to taxonomists for standard genome sequencing and annotation.</title>
        <authorList>
            <consortium name="The Broad Institute Genomics Platform"/>
            <consortium name="The Broad Institute Genome Sequencing Center for Infectious Disease"/>
            <person name="Wu L."/>
            <person name="Ma J."/>
        </authorList>
    </citation>
    <scope>NUCLEOTIDE SEQUENCE [LARGE SCALE GENOMIC DNA]</scope>
    <source>
        <strain evidence="2">CCUG 62414</strain>
    </source>
</reference>
<sequence>MKSHNDLTSTERKILEEKIDIEFEKKILKPREEMVIEFLIKVLSFQYEFRTKRDTSQIKVISLYYYASSPLSFLFVEPCYAFYSNEYTIDRPELELEDYDYFDLEDLARNVLDESGIDYSDLDQNNRFDLAEFWENKAELEKTFIFNCWKKAKSQTESKLIGFLDASDYSGGTYDLNNGKSLWEDKIEIDDYLDKLGIKINKEYNQ</sequence>
<dbReference type="EMBL" id="JBHTJI010000032">
    <property type="protein sequence ID" value="MFD0991041.1"/>
    <property type="molecule type" value="Genomic_DNA"/>
</dbReference>
<evidence type="ECO:0008006" key="3">
    <source>
        <dbReference type="Google" id="ProtNLM"/>
    </source>
</evidence>
<organism evidence="1 2">
    <name type="scientific">Mariniflexile jejuense</name>
    <dbReference type="NCBI Taxonomy" id="1173582"/>
    <lineage>
        <taxon>Bacteria</taxon>
        <taxon>Pseudomonadati</taxon>
        <taxon>Bacteroidota</taxon>
        <taxon>Flavobacteriia</taxon>
        <taxon>Flavobacteriales</taxon>
        <taxon>Flavobacteriaceae</taxon>
        <taxon>Mariniflexile</taxon>
    </lineage>
</organism>
<evidence type="ECO:0000313" key="1">
    <source>
        <dbReference type="EMBL" id="MFD0991041.1"/>
    </source>
</evidence>
<keyword evidence="2" id="KW-1185">Reference proteome</keyword>
<accession>A0ABW3JNB6</accession>
<name>A0ABW3JNB6_9FLAO</name>
<gene>
    <name evidence="1" type="ORF">ACFQ1R_13110</name>
</gene>
<evidence type="ECO:0000313" key="2">
    <source>
        <dbReference type="Proteomes" id="UP001597061"/>
    </source>
</evidence>
<comment type="caution">
    <text evidence="1">The sequence shown here is derived from an EMBL/GenBank/DDBJ whole genome shotgun (WGS) entry which is preliminary data.</text>
</comment>
<proteinExistence type="predicted"/>
<dbReference type="Proteomes" id="UP001597061">
    <property type="component" value="Unassembled WGS sequence"/>
</dbReference>